<accession>A0A9P9WRE6</accession>
<feature type="compositionally biased region" description="Polar residues" evidence="5">
    <location>
        <begin position="1"/>
        <end position="16"/>
    </location>
</feature>
<feature type="region of interest" description="Disordered" evidence="5">
    <location>
        <begin position="97"/>
        <end position="175"/>
    </location>
</feature>
<dbReference type="GO" id="GO:0008270">
    <property type="term" value="F:zinc ion binding"/>
    <property type="evidence" value="ECO:0007669"/>
    <property type="project" value="InterPro"/>
</dbReference>
<evidence type="ECO:0000256" key="1">
    <source>
        <dbReference type="ARBA" id="ARBA00023015"/>
    </source>
</evidence>
<evidence type="ECO:0000256" key="5">
    <source>
        <dbReference type="SAM" id="MobiDB-lite"/>
    </source>
</evidence>
<keyword evidence="3" id="KW-0804">Transcription</keyword>
<dbReference type="InterPro" id="IPR001138">
    <property type="entry name" value="Zn2Cys6_DnaBD"/>
</dbReference>
<feature type="region of interest" description="Disordered" evidence="5">
    <location>
        <begin position="1"/>
        <end position="26"/>
    </location>
</feature>
<dbReference type="InterPro" id="IPR036864">
    <property type="entry name" value="Zn2-C6_fun-type_DNA-bd_sf"/>
</dbReference>
<keyword evidence="2" id="KW-0238">DNA-binding</keyword>
<dbReference type="GO" id="GO:0000981">
    <property type="term" value="F:DNA-binding transcription factor activity, RNA polymerase II-specific"/>
    <property type="evidence" value="ECO:0007669"/>
    <property type="project" value="InterPro"/>
</dbReference>
<dbReference type="InterPro" id="IPR050675">
    <property type="entry name" value="OAF3"/>
</dbReference>
<sequence>MTVSLPSQQPPASKETQAARKRRRRAPAGGAADDCFACTKRGAKCDRRRPYCSQCLEVGNECSGYKTQLTWGVGVASRGKLRGLSLPIAKAPPVAPVIKKTASRSRANTTTSSQWSDQSGSSPTSSHRDELDMHGGHAASLPTTPYGTYHDFTRFTQGESMPPATPTSWGIPYPSNLDGHGHPRMHKLNTSLGHFPLIADGLSSSVDSLSDVEYTLSPLSHFSRDELPYMHSPGLMYENYTGHNSPVPQSPVSAIMIDQRAAPTSCPSLVYAPSEPSSSLGSHHDGFEQQMRNARLLGDTDSLKVEHYSTSPAAASFWAHTLTRDDDATPRMLDHASAAAAHAAIAAIAPYDTQSVQVSAELIAKMPFFMDYYENIMCPSMVLIDGPTNPFRDHILRLASSSRSLQHAICALSACNLRMKRKLSLGQHGRDSPDKFISEQTDLQSEDLPLTEEYQHRNLAVHLLNQQLNDPSKSCHDSVLGTILLLCHYRMVESGIAKFATQFAGVKKILGMRNSAPYQASNDSTWMEAIFTYFDAISASVNDREAQLNHAFYGVSSDTNLLPAGAENWVGCDRELFRTISKLGRLNLLSQHRQVSSAIASSPTGRLSVPRVASPLGSPLGNTFKNPSQLSDFFSLGVQPPRFDGSGFGTQLDDDDILGTGLCSSPTYDDQRSTFWREWKEARSALQSWEFDSARIIASLPGNLTSSQVRDLGSLSEAFRYAALLYTERLASPNVPSSHNSFRNLVSQVVYYATSLESGGIAEKFLLWPLFVAGSECVNELQQNIVRNKCRDIMSRSGYMNNLSAIEVLERLWAGDLHDSASSPGKMGLQRRGPFNWTRCIGGPGVDVEWIMF</sequence>
<keyword evidence="8" id="KW-1185">Reference proteome</keyword>
<feature type="compositionally biased region" description="Basic and acidic residues" evidence="5">
    <location>
        <begin position="126"/>
        <end position="135"/>
    </location>
</feature>
<keyword evidence="4" id="KW-0539">Nucleus</keyword>
<dbReference type="PANTHER" id="PTHR31069:SF28">
    <property type="entry name" value="ZN(II)2CYS6 TRANSCRIPTION FACTOR (EUROFUNG)"/>
    <property type="match status" value="1"/>
</dbReference>
<dbReference type="SUPFAM" id="SSF57701">
    <property type="entry name" value="Zn2/Cys6 DNA-binding domain"/>
    <property type="match status" value="1"/>
</dbReference>
<dbReference type="InterPro" id="IPR021858">
    <property type="entry name" value="Fun_TF"/>
</dbReference>
<evidence type="ECO:0000313" key="8">
    <source>
        <dbReference type="Proteomes" id="UP000829685"/>
    </source>
</evidence>
<dbReference type="Pfam" id="PF11951">
    <property type="entry name" value="Fungal_trans_2"/>
    <property type="match status" value="1"/>
</dbReference>
<evidence type="ECO:0000256" key="3">
    <source>
        <dbReference type="ARBA" id="ARBA00023163"/>
    </source>
</evidence>
<dbReference type="PROSITE" id="PS50048">
    <property type="entry name" value="ZN2_CY6_FUNGAL_2"/>
    <property type="match status" value="1"/>
</dbReference>
<comment type="caution">
    <text evidence="7">The sequence shown here is derived from an EMBL/GenBank/DDBJ whole genome shotgun (WGS) entry which is preliminary data.</text>
</comment>
<feature type="compositionally biased region" description="Low complexity" evidence="5">
    <location>
        <begin position="97"/>
        <end position="125"/>
    </location>
</feature>
<dbReference type="Proteomes" id="UP000829685">
    <property type="component" value="Unassembled WGS sequence"/>
</dbReference>
<dbReference type="CDD" id="cd00067">
    <property type="entry name" value="GAL4"/>
    <property type="match status" value="1"/>
</dbReference>
<dbReference type="AlphaFoldDB" id="A0A9P9WRE6"/>
<evidence type="ECO:0000256" key="2">
    <source>
        <dbReference type="ARBA" id="ARBA00023125"/>
    </source>
</evidence>
<gene>
    <name evidence="7" type="ORF">JX265_003931</name>
</gene>
<reference evidence="7" key="1">
    <citation type="submission" date="2021-03" db="EMBL/GenBank/DDBJ databases">
        <title>Revisited historic fungal species revealed as producer of novel bioactive compounds through whole genome sequencing and comparative genomics.</title>
        <authorList>
            <person name="Vignolle G.A."/>
            <person name="Hochenegger N."/>
            <person name="Mach R.L."/>
            <person name="Mach-Aigner A.R."/>
            <person name="Javad Rahimi M."/>
            <person name="Salim K.A."/>
            <person name="Chan C.M."/>
            <person name="Lim L.B.L."/>
            <person name="Cai F."/>
            <person name="Druzhinina I.S."/>
            <person name="U'Ren J.M."/>
            <person name="Derntl C."/>
        </authorList>
    </citation>
    <scope>NUCLEOTIDE SEQUENCE</scope>
    <source>
        <strain evidence="7">TUCIM 5799</strain>
    </source>
</reference>
<dbReference type="EMBL" id="JAFIMR010000007">
    <property type="protein sequence ID" value="KAI1876405.1"/>
    <property type="molecule type" value="Genomic_DNA"/>
</dbReference>
<organism evidence="7 8">
    <name type="scientific">Neoarthrinium moseri</name>
    <dbReference type="NCBI Taxonomy" id="1658444"/>
    <lineage>
        <taxon>Eukaryota</taxon>
        <taxon>Fungi</taxon>
        <taxon>Dikarya</taxon>
        <taxon>Ascomycota</taxon>
        <taxon>Pezizomycotina</taxon>
        <taxon>Sordariomycetes</taxon>
        <taxon>Xylariomycetidae</taxon>
        <taxon>Amphisphaeriales</taxon>
        <taxon>Apiosporaceae</taxon>
        <taxon>Neoarthrinium</taxon>
    </lineage>
</organism>
<keyword evidence="1" id="KW-0805">Transcription regulation</keyword>
<evidence type="ECO:0000259" key="6">
    <source>
        <dbReference type="PROSITE" id="PS50048"/>
    </source>
</evidence>
<dbReference type="Gene3D" id="4.10.240.10">
    <property type="entry name" value="Zn(2)-C6 fungal-type DNA-binding domain"/>
    <property type="match status" value="1"/>
</dbReference>
<dbReference type="Pfam" id="PF00172">
    <property type="entry name" value="Zn_clus"/>
    <property type="match status" value="1"/>
</dbReference>
<evidence type="ECO:0000313" key="7">
    <source>
        <dbReference type="EMBL" id="KAI1876405.1"/>
    </source>
</evidence>
<evidence type="ECO:0000256" key="4">
    <source>
        <dbReference type="ARBA" id="ARBA00023242"/>
    </source>
</evidence>
<dbReference type="PANTHER" id="PTHR31069">
    <property type="entry name" value="OLEATE-ACTIVATED TRANSCRIPTION FACTOR 1-RELATED"/>
    <property type="match status" value="1"/>
</dbReference>
<name>A0A9P9WRE6_9PEZI</name>
<protein>
    <recommendedName>
        <fullName evidence="6">Zn(2)-C6 fungal-type domain-containing protein</fullName>
    </recommendedName>
</protein>
<feature type="domain" description="Zn(2)-C6 fungal-type" evidence="6">
    <location>
        <begin position="34"/>
        <end position="63"/>
    </location>
</feature>
<dbReference type="GO" id="GO:0003677">
    <property type="term" value="F:DNA binding"/>
    <property type="evidence" value="ECO:0007669"/>
    <property type="project" value="UniProtKB-KW"/>
</dbReference>
<proteinExistence type="predicted"/>